<proteinExistence type="predicted"/>
<protein>
    <submittedName>
        <fullName evidence="1">Uncharacterized protein</fullName>
    </submittedName>
</protein>
<name>A0A166W4Q5_9GAMM</name>
<dbReference type="PATRIC" id="fig|1365250.3.peg.3374"/>
<sequence>MADKTAALIKAQQAVAQSTSMAVQDATDNLRNLSTITTTAIGVALSQLLATGDPKYVKVIEEAQKAMTKGTENFSEVGTKAAKILKDFTP</sequence>
<dbReference type="Proteomes" id="UP000076643">
    <property type="component" value="Unassembled WGS sequence"/>
</dbReference>
<keyword evidence="2" id="KW-1185">Reference proteome</keyword>
<dbReference type="GeneID" id="57363850"/>
<dbReference type="EMBL" id="AUYB01000112">
    <property type="protein sequence ID" value="KZN35408.1"/>
    <property type="molecule type" value="Genomic_DNA"/>
</dbReference>
<dbReference type="AlphaFoldDB" id="A0A166W4Q5"/>
<comment type="caution">
    <text evidence="1">The sequence shown here is derived from an EMBL/GenBank/DDBJ whole genome shotgun (WGS) entry which is preliminary data.</text>
</comment>
<evidence type="ECO:0000313" key="1">
    <source>
        <dbReference type="EMBL" id="KZN35408.1"/>
    </source>
</evidence>
<accession>A0A166W4Q5</accession>
<gene>
    <name evidence="1" type="ORF">N475_18875</name>
</gene>
<dbReference type="RefSeq" id="WP_063358525.1">
    <property type="nucleotide sequence ID" value="NZ_AQHB01000035.1"/>
</dbReference>
<reference evidence="1 2" key="1">
    <citation type="submission" date="2013-07" db="EMBL/GenBank/DDBJ databases">
        <title>Comparative Genomic and Metabolomic Analysis of Twelve Strains of Pseudoalteromonas luteoviolacea.</title>
        <authorList>
            <person name="Vynne N.G."/>
            <person name="Mansson M."/>
            <person name="Gram L."/>
        </authorList>
    </citation>
    <scope>NUCLEOTIDE SEQUENCE [LARGE SCALE GENOMIC DNA]</scope>
    <source>
        <strain evidence="1 2">DSM 6061</strain>
    </source>
</reference>
<evidence type="ECO:0000313" key="2">
    <source>
        <dbReference type="Proteomes" id="UP000076643"/>
    </source>
</evidence>
<organism evidence="1 2">
    <name type="scientific">Pseudoalteromonas luteoviolacea DSM 6061</name>
    <dbReference type="NCBI Taxonomy" id="1365250"/>
    <lineage>
        <taxon>Bacteria</taxon>
        <taxon>Pseudomonadati</taxon>
        <taxon>Pseudomonadota</taxon>
        <taxon>Gammaproteobacteria</taxon>
        <taxon>Alteromonadales</taxon>
        <taxon>Pseudoalteromonadaceae</taxon>
        <taxon>Pseudoalteromonas</taxon>
    </lineage>
</organism>